<reference evidence="4" key="1">
    <citation type="submission" date="2017-09" db="EMBL/GenBank/DDBJ databases">
        <title>Depth-based differentiation of microbial function through sediment-hosted aquifers and enrichment of novel symbionts in the deep terrestrial subsurface.</title>
        <authorList>
            <person name="Probst A.J."/>
            <person name="Ladd B."/>
            <person name="Jarett J.K."/>
            <person name="Geller-Mcgrath D.E."/>
            <person name="Sieber C.M.K."/>
            <person name="Emerson J.B."/>
            <person name="Anantharaman K."/>
            <person name="Thomas B.C."/>
            <person name="Malmstrom R."/>
            <person name="Stieglmeier M."/>
            <person name="Klingl A."/>
            <person name="Woyke T."/>
            <person name="Ryan C.M."/>
            <person name="Banfield J.F."/>
        </authorList>
    </citation>
    <scope>NUCLEOTIDE SEQUENCE [LARGE SCALE GENOMIC DNA]</scope>
</reference>
<keyword evidence="2" id="KW-1133">Transmembrane helix</keyword>
<evidence type="ECO:0000256" key="2">
    <source>
        <dbReference type="SAM" id="Phobius"/>
    </source>
</evidence>
<gene>
    <name evidence="3" type="ORF">COU95_00090</name>
</gene>
<evidence type="ECO:0000313" key="4">
    <source>
        <dbReference type="Proteomes" id="UP000231474"/>
    </source>
</evidence>
<name>A0A2M8L4I9_9BACT</name>
<evidence type="ECO:0000313" key="3">
    <source>
        <dbReference type="EMBL" id="PJE67850.1"/>
    </source>
</evidence>
<dbReference type="EMBL" id="PFEK01000003">
    <property type="protein sequence ID" value="PJE67850.1"/>
    <property type="molecule type" value="Genomic_DNA"/>
</dbReference>
<dbReference type="Proteomes" id="UP000231474">
    <property type="component" value="Unassembled WGS sequence"/>
</dbReference>
<feature type="region of interest" description="Disordered" evidence="1">
    <location>
        <begin position="45"/>
        <end position="65"/>
    </location>
</feature>
<accession>A0A2M8L4I9</accession>
<comment type="caution">
    <text evidence="3">The sequence shown here is derived from an EMBL/GenBank/DDBJ whole genome shotgun (WGS) entry which is preliminary data.</text>
</comment>
<keyword evidence="2" id="KW-0472">Membrane</keyword>
<dbReference type="AlphaFoldDB" id="A0A2M8L4I9"/>
<feature type="transmembrane region" description="Helical" evidence="2">
    <location>
        <begin position="71"/>
        <end position="92"/>
    </location>
</feature>
<proteinExistence type="predicted"/>
<organism evidence="3 4">
    <name type="scientific">Candidatus Shapirobacteria bacterium CG10_big_fil_rev_8_21_14_0_10_40_9</name>
    <dbReference type="NCBI Taxonomy" id="1974888"/>
    <lineage>
        <taxon>Bacteria</taxon>
        <taxon>Candidatus Shapironibacteriota</taxon>
    </lineage>
</organism>
<feature type="compositionally biased region" description="Pro residues" evidence="1">
    <location>
        <begin position="48"/>
        <end position="65"/>
    </location>
</feature>
<protein>
    <submittedName>
        <fullName evidence="3">Uncharacterized protein</fullName>
    </submittedName>
</protein>
<evidence type="ECO:0000256" key="1">
    <source>
        <dbReference type="SAM" id="MobiDB-lite"/>
    </source>
</evidence>
<sequence>MKKIGIGLAIAVLLIFSFPARVNAGPIINPDLFKLKLLPGLFTTPTPTLTPTPTPTPSLEPTPVPAPTTNIWQLATIGLGAAVLGGALVLLVGRKKEKKEEKEEKPEEEE</sequence>
<keyword evidence="2" id="KW-0812">Transmembrane</keyword>